<proteinExistence type="predicted"/>
<keyword evidence="2" id="KW-1185">Reference proteome</keyword>
<evidence type="ECO:0000313" key="2">
    <source>
        <dbReference type="Proteomes" id="UP000499080"/>
    </source>
</evidence>
<dbReference type="AlphaFoldDB" id="A0A4Y2A3Y7"/>
<comment type="caution">
    <text evidence="1">The sequence shown here is derived from an EMBL/GenBank/DDBJ whole genome shotgun (WGS) entry which is preliminary data.</text>
</comment>
<evidence type="ECO:0000313" key="1">
    <source>
        <dbReference type="EMBL" id="GBL74085.1"/>
    </source>
</evidence>
<protein>
    <submittedName>
        <fullName evidence="1">Uncharacterized protein</fullName>
    </submittedName>
</protein>
<sequence length="143" mass="16447">MYEVKVEEKISAVKSFVVRVELEKFWFFSSWSKLLRVMAWCLRFVDRVKGLRQQPSFLEVGELRRTEKFIIKSVQADEFAEEIHQVKTGKSVNTTNKLSELNPFLDEDGLLSVGGRLANGNLLYRVKHPCILNSRPLVAASDD</sequence>
<dbReference type="Proteomes" id="UP000499080">
    <property type="component" value="Unassembled WGS sequence"/>
</dbReference>
<dbReference type="EMBL" id="BGPR01000004">
    <property type="protein sequence ID" value="GBL74085.1"/>
    <property type="molecule type" value="Genomic_DNA"/>
</dbReference>
<reference evidence="1 2" key="1">
    <citation type="journal article" date="2019" name="Sci. Rep.">
        <title>Orb-weaving spider Araneus ventricosus genome elucidates the spidroin gene catalogue.</title>
        <authorList>
            <person name="Kono N."/>
            <person name="Nakamura H."/>
            <person name="Ohtoshi R."/>
            <person name="Moran D.A.P."/>
            <person name="Shinohara A."/>
            <person name="Yoshida Y."/>
            <person name="Fujiwara M."/>
            <person name="Mori M."/>
            <person name="Tomita M."/>
            <person name="Arakawa K."/>
        </authorList>
    </citation>
    <scope>NUCLEOTIDE SEQUENCE [LARGE SCALE GENOMIC DNA]</scope>
</reference>
<dbReference type="PANTHER" id="PTHR47331:SF5">
    <property type="entry name" value="RIBONUCLEASE H"/>
    <property type="match status" value="1"/>
</dbReference>
<name>A0A4Y2A3Y7_ARAVE</name>
<gene>
    <name evidence="1" type="ORF">AVEN_230985_1</name>
</gene>
<accession>A0A4Y2A3Y7</accession>
<dbReference type="OrthoDB" id="6434642at2759"/>
<dbReference type="PANTHER" id="PTHR47331">
    <property type="entry name" value="PHD-TYPE DOMAIN-CONTAINING PROTEIN"/>
    <property type="match status" value="1"/>
</dbReference>
<organism evidence="1 2">
    <name type="scientific">Araneus ventricosus</name>
    <name type="common">Orbweaver spider</name>
    <name type="synonym">Epeira ventricosa</name>
    <dbReference type="NCBI Taxonomy" id="182803"/>
    <lineage>
        <taxon>Eukaryota</taxon>
        <taxon>Metazoa</taxon>
        <taxon>Ecdysozoa</taxon>
        <taxon>Arthropoda</taxon>
        <taxon>Chelicerata</taxon>
        <taxon>Arachnida</taxon>
        <taxon>Araneae</taxon>
        <taxon>Araneomorphae</taxon>
        <taxon>Entelegynae</taxon>
        <taxon>Araneoidea</taxon>
        <taxon>Araneidae</taxon>
        <taxon>Araneus</taxon>
    </lineage>
</organism>